<dbReference type="PANTHER" id="PTHR47791:SF4">
    <property type="entry name" value="(PUTATIVE SECRETED PROTEIN)-RELATED"/>
    <property type="match status" value="1"/>
</dbReference>
<dbReference type="InterPro" id="IPR005198">
    <property type="entry name" value="Glyco_hydro_76"/>
</dbReference>
<dbReference type="InterPro" id="IPR014512">
    <property type="entry name" value="O_gly_hydro"/>
</dbReference>
<reference evidence="2 3" key="1">
    <citation type="submission" date="2020-09" db="EMBL/GenBank/DDBJ databases">
        <title>Genome sequences of type strains of Chitinophaga qingshengii and Chitinophaga varians.</title>
        <authorList>
            <person name="Kittiwongwattana C."/>
        </authorList>
    </citation>
    <scope>NUCLEOTIDE SEQUENCE [LARGE SCALE GENOMIC DNA]</scope>
    <source>
        <strain evidence="2 3">JCM 30026</strain>
    </source>
</reference>
<dbReference type="PANTHER" id="PTHR47791">
    <property type="entry name" value="MEIOTICALLY UP-REGULATED GENE 191 PROTEIN"/>
    <property type="match status" value="1"/>
</dbReference>
<proteinExistence type="predicted"/>
<dbReference type="InterPro" id="IPR008928">
    <property type="entry name" value="6-hairpin_glycosidase_sf"/>
</dbReference>
<dbReference type="Gene3D" id="1.50.10.20">
    <property type="match status" value="1"/>
</dbReference>
<organism evidence="2 3">
    <name type="scientific">Chitinophaga qingshengii</name>
    <dbReference type="NCBI Taxonomy" id="1569794"/>
    <lineage>
        <taxon>Bacteria</taxon>
        <taxon>Pseudomonadati</taxon>
        <taxon>Bacteroidota</taxon>
        <taxon>Chitinophagia</taxon>
        <taxon>Chitinophagales</taxon>
        <taxon>Chitinophagaceae</taxon>
        <taxon>Chitinophaga</taxon>
    </lineage>
</organism>
<dbReference type="InterPro" id="IPR053169">
    <property type="entry name" value="MUG_Protein"/>
</dbReference>
<dbReference type="Proteomes" id="UP000659124">
    <property type="component" value="Unassembled WGS sequence"/>
</dbReference>
<evidence type="ECO:0000256" key="1">
    <source>
        <dbReference type="SAM" id="SignalP"/>
    </source>
</evidence>
<sequence>MYRLLWLTVAYILFSVTSFAQTNAQRADLLQAAVDRHLYEPRTGLYIQTSDPAKNHNLHADLWGLCALVQAANEMEQLHPQKRYLKPVVAAIDQYYDPIPPAPGYASYVVKERREDRYYDDNQWIGIAYLDAWARTKQRSYLDKGTEIYRFMMTGYDTISGGGLYWKEGDKRTKNTCSNGPGILLALQLYEATQRKDYLDTALLLYQWTNRHLRNADGVYWDAIKPQQNNRIDSATYTYNSGTMLEANVKLYRITKQPQYLKEAQQIAAGAYQHFYREGRFHSSYWFNAVLLRGYLALYKEDKVRKYVDAMQAYADKVWEEDRDRATQMLGKRPEKELLGQAGMMEIYARLATIQ</sequence>
<dbReference type="RefSeq" id="WP_188086313.1">
    <property type="nucleotide sequence ID" value="NZ_JACVFC010000001.1"/>
</dbReference>
<feature type="chain" id="PRO_5045361492" evidence="1">
    <location>
        <begin position="21"/>
        <end position="355"/>
    </location>
</feature>
<protein>
    <submittedName>
        <fullName evidence="2">Glycoside hydrolase</fullName>
    </submittedName>
</protein>
<dbReference type="Pfam" id="PF03663">
    <property type="entry name" value="Glyco_hydro_76"/>
    <property type="match status" value="1"/>
</dbReference>
<gene>
    <name evidence="2" type="ORF">ICL07_02215</name>
</gene>
<feature type="signal peptide" evidence="1">
    <location>
        <begin position="1"/>
        <end position="20"/>
    </location>
</feature>
<keyword evidence="1" id="KW-0732">Signal</keyword>
<comment type="caution">
    <text evidence="2">The sequence shown here is derived from an EMBL/GenBank/DDBJ whole genome shotgun (WGS) entry which is preliminary data.</text>
</comment>
<dbReference type="SUPFAM" id="SSF48208">
    <property type="entry name" value="Six-hairpin glycosidases"/>
    <property type="match status" value="1"/>
</dbReference>
<accession>A0ABR7TFN3</accession>
<dbReference type="EMBL" id="JACVFC010000001">
    <property type="protein sequence ID" value="MBC9929168.1"/>
    <property type="molecule type" value="Genomic_DNA"/>
</dbReference>
<evidence type="ECO:0000313" key="2">
    <source>
        <dbReference type="EMBL" id="MBC9929168.1"/>
    </source>
</evidence>
<name>A0ABR7TFN3_9BACT</name>
<evidence type="ECO:0000313" key="3">
    <source>
        <dbReference type="Proteomes" id="UP000659124"/>
    </source>
</evidence>
<dbReference type="GO" id="GO:0016787">
    <property type="term" value="F:hydrolase activity"/>
    <property type="evidence" value="ECO:0007669"/>
    <property type="project" value="UniProtKB-KW"/>
</dbReference>
<keyword evidence="2" id="KW-0378">Hydrolase</keyword>
<keyword evidence="3" id="KW-1185">Reference proteome</keyword>
<dbReference type="PIRSF" id="PIRSF021505">
    <property type="entry name" value="O_gly_hdrol"/>
    <property type="match status" value="1"/>
</dbReference>